<accession>A0A150M9C2</accession>
<evidence type="ECO:0000313" key="1">
    <source>
        <dbReference type="EMBL" id="KYD20991.1"/>
    </source>
</evidence>
<proteinExistence type="predicted"/>
<dbReference type="AlphaFoldDB" id="A0A150M9C2"/>
<dbReference type="EMBL" id="LQYT01000024">
    <property type="protein sequence ID" value="KYD20991.1"/>
    <property type="molecule type" value="Genomic_DNA"/>
</dbReference>
<sequence length="49" mass="5432">MLNPGRIRLAKRSRSELPFEKEALPVGVWRKGPSMKRGWGEGVPDAIGT</sequence>
<comment type="caution">
    <text evidence="1">The sequence shown here is derived from an EMBL/GenBank/DDBJ whole genome shotgun (WGS) entry which is preliminary data.</text>
</comment>
<organism evidence="1 2">
    <name type="scientific">Caldibacillus debilis</name>
    <dbReference type="NCBI Taxonomy" id="301148"/>
    <lineage>
        <taxon>Bacteria</taxon>
        <taxon>Bacillati</taxon>
        <taxon>Bacillota</taxon>
        <taxon>Bacilli</taxon>
        <taxon>Bacillales</taxon>
        <taxon>Bacillaceae</taxon>
        <taxon>Caldibacillus</taxon>
    </lineage>
</organism>
<dbReference type="STRING" id="301148.B4135_1715"/>
<evidence type="ECO:0000313" key="2">
    <source>
        <dbReference type="Proteomes" id="UP000075683"/>
    </source>
</evidence>
<name>A0A150M9C2_9BACI</name>
<dbReference type="Proteomes" id="UP000075683">
    <property type="component" value="Unassembled WGS sequence"/>
</dbReference>
<protein>
    <submittedName>
        <fullName evidence="1">Uncharacterized protein</fullName>
    </submittedName>
</protein>
<reference evidence="1 2" key="1">
    <citation type="submission" date="2016-01" db="EMBL/GenBank/DDBJ databases">
        <title>Draft Genome Sequences of Seven Thermophilic Sporeformers Isolated from Foods.</title>
        <authorList>
            <person name="Berendsen E.M."/>
            <person name="Wells-Bennik M.H."/>
            <person name="Krawcyk A.O."/>
            <person name="De Jong A."/>
            <person name="Holsappel S."/>
            <person name="Eijlander R.T."/>
            <person name="Kuipers O.P."/>
        </authorList>
    </citation>
    <scope>NUCLEOTIDE SEQUENCE [LARGE SCALE GENOMIC DNA]</scope>
    <source>
        <strain evidence="1 2">B4135</strain>
    </source>
</reference>
<gene>
    <name evidence="1" type="ORF">B4135_1715</name>
</gene>